<protein>
    <recommendedName>
        <fullName evidence="8">Discoidin domain-containing protein</fullName>
    </recommendedName>
</protein>
<feature type="domain" description="Discoidin" evidence="8">
    <location>
        <begin position="33"/>
        <end position="97"/>
    </location>
</feature>
<comment type="subcellular location">
    <subcellularLocation>
        <location evidence="1">Membrane</location>
        <topology evidence="1">Single-pass type I membrane protein</topology>
    </subcellularLocation>
</comment>
<keyword evidence="7" id="KW-0325">Glycoprotein</keyword>
<dbReference type="GO" id="GO:0016020">
    <property type="term" value="C:membrane"/>
    <property type="evidence" value="ECO:0007669"/>
    <property type="project" value="UniProtKB-SubCell"/>
</dbReference>
<keyword evidence="4" id="KW-1133">Transmembrane helix</keyword>
<keyword evidence="3" id="KW-0732">Signal</keyword>
<comment type="caution">
    <text evidence="9">The sequence shown here is derived from an EMBL/GenBank/DDBJ whole genome shotgun (WGS) entry which is preliminary data.</text>
</comment>
<dbReference type="InterPro" id="IPR048525">
    <property type="entry name" value="DDR1-2_DS-like"/>
</dbReference>
<dbReference type="Gene3D" id="2.60.120.1190">
    <property type="match status" value="1"/>
</dbReference>
<dbReference type="Pfam" id="PF21114">
    <property type="entry name" value="DDR1-2_DS-like"/>
    <property type="match status" value="1"/>
</dbReference>
<keyword evidence="5" id="KW-0472">Membrane</keyword>
<evidence type="ECO:0000256" key="7">
    <source>
        <dbReference type="ARBA" id="ARBA00023180"/>
    </source>
</evidence>
<dbReference type="Proteomes" id="UP000828390">
    <property type="component" value="Unassembled WGS sequence"/>
</dbReference>
<evidence type="ECO:0000256" key="3">
    <source>
        <dbReference type="ARBA" id="ARBA00022729"/>
    </source>
</evidence>
<sequence>MLPAHRETCLYVHCFLFQTVWCHKACALYIPDGVVSYSVRQGDRRGSELDFVDFTYDGMIQENFLLEGLGQLTDGEVGDYNFRLDNEELRIKGYEIVALQRLF</sequence>
<evidence type="ECO:0000256" key="6">
    <source>
        <dbReference type="ARBA" id="ARBA00023157"/>
    </source>
</evidence>
<proteinExistence type="predicted"/>
<dbReference type="AlphaFoldDB" id="A0A9D4I3E4"/>
<evidence type="ECO:0000256" key="1">
    <source>
        <dbReference type="ARBA" id="ARBA00004479"/>
    </source>
</evidence>
<evidence type="ECO:0000313" key="9">
    <source>
        <dbReference type="EMBL" id="KAH3742237.1"/>
    </source>
</evidence>
<evidence type="ECO:0000259" key="8">
    <source>
        <dbReference type="Pfam" id="PF21114"/>
    </source>
</evidence>
<keyword evidence="6" id="KW-1015">Disulfide bond</keyword>
<gene>
    <name evidence="9" type="ORF">DPMN_048974</name>
</gene>
<name>A0A9D4I3E4_DREPO</name>
<reference evidence="9" key="1">
    <citation type="journal article" date="2019" name="bioRxiv">
        <title>The Genome of the Zebra Mussel, Dreissena polymorpha: A Resource for Invasive Species Research.</title>
        <authorList>
            <person name="McCartney M.A."/>
            <person name="Auch B."/>
            <person name="Kono T."/>
            <person name="Mallez S."/>
            <person name="Zhang Y."/>
            <person name="Obille A."/>
            <person name="Becker A."/>
            <person name="Abrahante J.E."/>
            <person name="Garbe J."/>
            <person name="Badalamenti J.P."/>
            <person name="Herman A."/>
            <person name="Mangelson H."/>
            <person name="Liachko I."/>
            <person name="Sullivan S."/>
            <person name="Sone E.D."/>
            <person name="Koren S."/>
            <person name="Silverstein K.A.T."/>
            <person name="Beckman K.B."/>
            <person name="Gohl D.M."/>
        </authorList>
    </citation>
    <scope>NUCLEOTIDE SEQUENCE</scope>
    <source>
        <strain evidence="9">Duluth1</strain>
        <tissue evidence="9">Whole animal</tissue>
    </source>
</reference>
<reference evidence="9" key="2">
    <citation type="submission" date="2020-11" db="EMBL/GenBank/DDBJ databases">
        <authorList>
            <person name="McCartney M.A."/>
            <person name="Auch B."/>
            <person name="Kono T."/>
            <person name="Mallez S."/>
            <person name="Becker A."/>
            <person name="Gohl D.M."/>
            <person name="Silverstein K.A.T."/>
            <person name="Koren S."/>
            <person name="Bechman K.B."/>
            <person name="Herman A."/>
            <person name="Abrahante J.E."/>
            <person name="Garbe J."/>
        </authorList>
    </citation>
    <scope>NUCLEOTIDE SEQUENCE</scope>
    <source>
        <strain evidence="9">Duluth1</strain>
        <tissue evidence="9">Whole animal</tissue>
    </source>
</reference>
<evidence type="ECO:0000256" key="2">
    <source>
        <dbReference type="ARBA" id="ARBA00022692"/>
    </source>
</evidence>
<evidence type="ECO:0000256" key="5">
    <source>
        <dbReference type="ARBA" id="ARBA00023136"/>
    </source>
</evidence>
<evidence type="ECO:0000313" key="10">
    <source>
        <dbReference type="Proteomes" id="UP000828390"/>
    </source>
</evidence>
<accession>A0A9D4I3E4</accession>
<dbReference type="EMBL" id="JAIWYP010000011">
    <property type="protein sequence ID" value="KAH3742237.1"/>
    <property type="molecule type" value="Genomic_DNA"/>
</dbReference>
<keyword evidence="10" id="KW-1185">Reference proteome</keyword>
<evidence type="ECO:0000256" key="4">
    <source>
        <dbReference type="ARBA" id="ARBA00022989"/>
    </source>
</evidence>
<keyword evidence="2" id="KW-0812">Transmembrane</keyword>
<organism evidence="9 10">
    <name type="scientific">Dreissena polymorpha</name>
    <name type="common">Zebra mussel</name>
    <name type="synonym">Mytilus polymorpha</name>
    <dbReference type="NCBI Taxonomy" id="45954"/>
    <lineage>
        <taxon>Eukaryota</taxon>
        <taxon>Metazoa</taxon>
        <taxon>Spiralia</taxon>
        <taxon>Lophotrochozoa</taxon>
        <taxon>Mollusca</taxon>
        <taxon>Bivalvia</taxon>
        <taxon>Autobranchia</taxon>
        <taxon>Heteroconchia</taxon>
        <taxon>Euheterodonta</taxon>
        <taxon>Imparidentia</taxon>
        <taxon>Neoheterodontei</taxon>
        <taxon>Myida</taxon>
        <taxon>Dreissenoidea</taxon>
        <taxon>Dreissenidae</taxon>
        <taxon>Dreissena</taxon>
    </lineage>
</organism>